<accession>A0ABP7BRM0</accession>
<organism evidence="2 3">
    <name type="scientific">Nonomuraea antimicrobica</name>
    <dbReference type="NCBI Taxonomy" id="561173"/>
    <lineage>
        <taxon>Bacteria</taxon>
        <taxon>Bacillati</taxon>
        <taxon>Actinomycetota</taxon>
        <taxon>Actinomycetes</taxon>
        <taxon>Streptosporangiales</taxon>
        <taxon>Streptosporangiaceae</taxon>
        <taxon>Nonomuraea</taxon>
    </lineage>
</organism>
<protein>
    <recommendedName>
        <fullName evidence="4">Secreted protein</fullName>
    </recommendedName>
</protein>
<name>A0ABP7BRM0_9ACTN</name>
<evidence type="ECO:0008006" key="4">
    <source>
        <dbReference type="Google" id="ProtNLM"/>
    </source>
</evidence>
<evidence type="ECO:0000313" key="3">
    <source>
        <dbReference type="Proteomes" id="UP001500902"/>
    </source>
</evidence>
<evidence type="ECO:0000256" key="1">
    <source>
        <dbReference type="SAM" id="SignalP"/>
    </source>
</evidence>
<feature type="signal peptide" evidence="1">
    <location>
        <begin position="1"/>
        <end position="27"/>
    </location>
</feature>
<reference evidence="3" key="1">
    <citation type="journal article" date="2019" name="Int. J. Syst. Evol. Microbiol.">
        <title>The Global Catalogue of Microorganisms (GCM) 10K type strain sequencing project: providing services to taxonomists for standard genome sequencing and annotation.</title>
        <authorList>
            <consortium name="The Broad Institute Genomics Platform"/>
            <consortium name="The Broad Institute Genome Sequencing Center for Infectious Disease"/>
            <person name="Wu L."/>
            <person name="Ma J."/>
        </authorList>
    </citation>
    <scope>NUCLEOTIDE SEQUENCE [LARGE SCALE GENOMIC DNA]</scope>
    <source>
        <strain evidence="3">JCM 16904</strain>
    </source>
</reference>
<keyword evidence="1" id="KW-0732">Signal</keyword>
<comment type="caution">
    <text evidence="2">The sequence shown here is derived from an EMBL/GenBank/DDBJ whole genome shotgun (WGS) entry which is preliminary data.</text>
</comment>
<sequence length="167" mass="18048">MSVRKRAVLGAAVLAVNVSLPLAPAAAAVVTTEAMTAPAAVAGSSVGTARAGAEQWSKWYTVTVKTRLSTVKARCRSYVSVNTGSKIKLRAYIECNRRTDLNIIATGTRDGSPIRGRQRACIATSCEAVSWVNNRKGVQRWCATTWPITNSDWAQGYRNRPKACLNY</sequence>
<gene>
    <name evidence="2" type="ORF">GCM10022224_034490</name>
</gene>
<dbReference type="Proteomes" id="UP001500902">
    <property type="component" value="Unassembled WGS sequence"/>
</dbReference>
<feature type="chain" id="PRO_5045040360" description="Secreted protein" evidence="1">
    <location>
        <begin position="28"/>
        <end position="167"/>
    </location>
</feature>
<keyword evidence="3" id="KW-1185">Reference proteome</keyword>
<evidence type="ECO:0000313" key="2">
    <source>
        <dbReference type="EMBL" id="GAA3667398.1"/>
    </source>
</evidence>
<dbReference type="EMBL" id="BAAAZP010000067">
    <property type="protein sequence ID" value="GAA3667398.1"/>
    <property type="molecule type" value="Genomic_DNA"/>
</dbReference>
<proteinExistence type="predicted"/>